<geneLocation type="plasmid" evidence="1 2">
    <name>pAMEDUM8_300</name>
</geneLocation>
<name>A0AAC8XNP8_9ALTE</name>
<dbReference type="EMBL" id="CP013929">
    <property type="protein sequence ID" value="AMJ80730.1"/>
    <property type="molecule type" value="Genomic_DNA"/>
</dbReference>
<dbReference type="RefSeq" id="WP_015068547.1">
    <property type="nucleotide sequence ID" value="NZ_CAKMLI010000020.1"/>
</dbReference>
<protein>
    <submittedName>
        <fullName evidence="1">Uncharacterized protein</fullName>
    </submittedName>
</protein>
<dbReference type="GeneID" id="56269169"/>
<proteinExistence type="predicted"/>
<keyword evidence="1" id="KW-0614">Plasmid</keyword>
<accession>A0AAC8XNP8</accession>
<evidence type="ECO:0000313" key="1">
    <source>
        <dbReference type="EMBL" id="AMJ80730.1"/>
    </source>
</evidence>
<gene>
    <name evidence="1" type="ORF">AV942_20315</name>
</gene>
<sequence length="61" mass="6773">MEITQASTNEHLPLVWNLDDGSASYFGQKVSAEQIASVREAYPRMPTLLEALSEAKYMGLI</sequence>
<evidence type="ECO:0000313" key="2">
    <source>
        <dbReference type="Proteomes" id="UP000061468"/>
    </source>
</evidence>
<dbReference type="AlphaFoldDB" id="A0AAC8XNP8"/>
<reference evidence="1 2" key="1">
    <citation type="submission" date="2015-12" db="EMBL/GenBank/DDBJ databases">
        <title>Intraspecies pangenome expansion in the marine bacterium Alteromonas.</title>
        <authorList>
            <person name="Lopez-Perez M."/>
            <person name="Rodriguez-Valera F."/>
        </authorList>
    </citation>
    <scope>NUCLEOTIDE SEQUENCE [LARGE SCALE GENOMIC DNA]</scope>
    <source>
        <strain evidence="1 2">UM8</strain>
        <plasmid evidence="1 2">pAMEDUM8_300</plasmid>
    </source>
</reference>
<organism evidence="1 2">
    <name type="scientific">Alteromonas mediterranea</name>
    <dbReference type="NCBI Taxonomy" id="314275"/>
    <lineage>
        <taxon>Bacteria</taxon>
        <taxon>Pseudomonadati</taxon>
        <taxon>Pseudomonadota</taxon>
        <taxon>Gammaproteobacteria</taxon>
        <taxon>Alteromonadales</taxon>
        <taxon>Alteromonadaceae</taxon>
        <taxon>Alteromonas/Salinimonas group</taxon>
        <taxon>Alteromonas</taxon>
    </lineage>
</organism>
<dbReference type="Proteomes" id="UP000061468">
    <property type="component" value="Plasmid pAMEDUM8_300"/>
</dbReference>